<keyword evidence="5 7" id="KW-1015">Disulfide bond</keyword>
<dbReference type="PANTHER" id="PTHR35891">
    <property type="entry name" value="THIOL:DISULFIDE INTERCHANGE PROTEIN DSBA"/>
    <property type="match status" value="1"/>
</dbReference>
<dbReference type="SUPFAM" id="SSF52833">
    <property type="entry name" value="Thioredoxin-like"/>
    <property type="match status" value="1"/>
</dbReference>
<proteinExistence type="inferred from homology"/>
<evidence type="ECO:0000256" key="6">
    <source>
        <dbReference type="ARBA" id="ARBA00023284"/>
    </source>
</evidence>
<dbReference type="OrthoDB" id="9784896at2"/>
<dbReference type="EMBL" id="PDOB01000011">
    <property type="protein sequence ID" value="PIL40081.1"/>
    <property type="molecule type" value="Genomic_DNA"/>
</dbReference>
<dbReference type="InterPro" id="IPR013766">
    <property type="entry name" value="Thioredoxin_domain"/>
</dbReference>
<evidence type="ECO:0000256" key="7">
    <source>
        <dbReference type="PIRNR" id="PIRNR001488"/>
    </source>
</evidence>
<dbReference type="PROSITE" id="PS51352">
    <property type="entry name" value="THIOREDOXIN_2"/>
    <property type="match status" value="1"/>
</dbReference>
<dbReference type="InterPro" id="IPR036249">
    <property type="entry name" value="Thioredoxin-like_sf"/>
</dbReference>
<reference evidence="11" key="1">
    <citation type="submission" date="2017-10" db="EMBL/GenBank/DDBJ databases">
        <title>Massilia psychrophilum sp. nov., a novel purple-pigmented bacterium isolated from Tianshan glacier, Xinjiang Municipality, China.</title>
        <authorList>
            <person name="Wang H."/>
        </authorList>
    </citation>
    <scope>NUCLEOTIDE SEQUENCE [LARGE SCALE GENOMIC DNA]</scope>
    <source>
        <strain evidence="11">JCM 30813</strain>
    </source>
</reference>
<feature type="signal peptide" evidence="9">
    <location>
        <begin position="1"/>
        <end position="21"/>
    </location>
</feature>
<dbReference type="PANTHER" id="PTHR35891:SF3">
    <property type="entry name" value="THIOL:DISULFIDE INTERCHANGE PROTEIN DSBL"/>
    <property type="match status" value="1"/>
</dbReference>
<feature type="chain" id="PRO_5013614241" description="Thiol:disulfide interchange protein" evidence="9">
    <location>
        <begin position="22"/>
        <end position="225"/>
    </location>
</feature>
<keyword evidence="4 7" id="KW-0574">Periplasm</keyword>
<dbReference type="PIRSF" id="PIRSF001488">
    <property type="entry name" value="Tdi_protein"/>
    <property type="match status" value="1"/>
</dbReference>
<dbReference type="InterPro" id="IPR023205">
    <property type="entry name" value="DsbA/DsbL"/>
</dbReference>
<dbReference type="InterPro" id="IPR050824">
    <property type="entry name" value="Thiol_disulfide_DsbA"/>
</dbReference>
<comment type="caution">
    <text evidence="11">The sequence shown here is derived from an EMBL/GenBank/DDBJ whole genome shotgun (WGS) entry which is preliminary data.</text>
</comment>
<dbReference type="Gene3D" id="3.40.30.10">
    <property type="entry name" value="Glutaredoxin"/>
    <property type="match status" value="2"/>
</dbReference>
<evidence type="ECO:0000256" key="9">
    <source>
        <dbReference type="SAM" id="SignalP"/>
    </source>
</evidence>
<evidence type="ECO:0000256" key="3">
    <source>
        <dbReference type="ARBA" id="ARBA00022729"/>
    </source>
</evidence>
<evidence type="ECO:0000313" key="11">
    <source>
        <dbReference type="EMBL" id="PIL40081.1"/>
    </source>
</evidence>
<dbReference type="AlphaFoldDB" id="A0A2G8T223"/>
<protein>
    <recommendedName>
        <fullName evidence="7">Thiol:disulfide interchange protein</fullName>
    </recommendedName>
</protein>
<dbReference type="CDD" id="cd03019">
    <property type="entry name" value="DsbA_DsbA"/>
    <property type="match status" value="1"/>
</dbReference>
<dbReference type="GO" id="GO:0042597">
    <property type="term" value="C:periplasmic space"/>
    <property type="evidence" value="ECO:0007669"/>
    <property type="project" value="UniProtKB-SubCell"/>
</dbReference>
<dbReference type="PROSITE" id="PS00194">
    <property type="entry name" value="THIOREDOXIN_1"/>
    <property type="match status" value="1"/>
</dbReference>
<feature type="disulfide bond" description="Redox-active" evidence="8">
    <location>
        <begin position="57"/>
        <end position="60"/>
    </location>
</feature>
<sequence>MRFISTLLCAAAIGFGWCANAAAAAPQNGVQYLTLPEVQNTDAGNKVEVTEFFAYYCPHCERFEPRLAAWVKKQGDNIVFKRVHVSRGPGVLPQQKLFYTLEALGLLEQYHVKAFDAMHVQRLRLASDKEVFDWAAAAGIDRAKFIDAYNSFGVQAKVRRAERMMADYRIDSWPTVAVGGRFMTSPTQAGEAAPGPQTTQTEAQLQQSALDVMDFLVAKAKAEKK</sequence>
<dbReference type="InterPro" id="IPR017937">
    <property type="entry name" value="Thioredoxin_CS"/>
</dbReference>
<evidence type="ECO:0000256" key="8">
    <source>
        <dbReference type="PIRSR" id="PIRSR001488-1"/>
    </source>
</evidence>
<dbReference type="Proteomes" id="UP000228593">
    <property type="component" value="Unassembled WGS sequence"/>
</dbReference>
<keyword evidence="3 9" id="KW-0732">Signal</keyword>
<dbReference type="RefSeq" id="WP_099915663.1">
    <property type="nucleotide sequence ID" value="NZ_BMHS01000006.1"/>
</dbReference>
<evidence type="ECO:0000256" key="1">
    <source>
        <dbReference type="ARBA" id="ARBA00004418"/>
    </source>
</evidence>
<keyword evidence="6" id="KW-0676">Redox-active center</keyword>
<dbReference type="Pfam" id="PF01323">
    <property type="entry name" value="DSBA"/>
    <property type="match status" value="1"/>
</dbReference>
<keyword evidence="12" id="KW-1185">Reference proteome</keyword>
<name>A0A2G8T223_9BURK</name>
<dbReference type="InterPro" id="IPR001853">
    <property type="entry name" value="DSBA-like_thioredoxin_dom"/>
</dbReference>
<evidence type="ECO:0000313" key="12">
    <source>
        <dbReference type="Proteomes" id="UP000228593"/>
    </source>
</evidence>
<organism evidence="11 12">
    <name type="scientific">Massilia psychrophila</name>
    <dbReference type="NCBI Taxonomy" id="1603353"/>
    <lineage>
        <taxon>Bacteria</taxon>
        <taxon>Pseudomonadati</taxon>
        <taxon>Pseudomonadota</taxon>
        <taxon>Betaproteobacteria</taxon>
        <taxon>Burkholderiales</taxon>
        <taxon>Oxalobacteraceae</taxon>
        <taxon>Telluria group</taxon>
        <taxon>Massilia</taxon>
    </lineage>
</organism>
<dbReference type="Pfam" id="PF00085">
    <property type="entry name" value="Thioredoxin"/>
    <property type="match status" value="1"/>
</dbReference>
<accession>A0A2G8T223</accession>
<comment type="similarity">
    <text evidence="2">Belongs to the thioredoxin family. DsbA subfamily.</text>
</comment>
<evidence type="ECO:0000256" key="4">
    <source>
        <dbReference type="ARBA" id="ARBA00022764"/>
    </source>
</evidence>
<feature type="domain" description="Thioredoxin" evidence="10">
    <location>
        <begin position="13"/>
        <end position="166"/>
    </location>
</feature>
<dbReference type="GO" id="GO:0015036">
    <property type="term" value="F:disulfide oxidoreductase activity"/>
    <property type="evidence" value="ECO:0007669"/>
    <property type="project" value="UniProtKB-ARBA"/>
</dbReference>
<gene>
    <name evidence="11" type="ORF">CR103_09015</name>
</gene>
<comment type="subcellular location">
    <subcellularLocation>
        <location evidence="1 7">Periplasm</location>
    </subcellularLocation>
</comment>
<evidence type="ECO:0000256" key="2">
    <source>
        <dbReference type="ARBA" id="ARBA00005791"/>
    </source>
</evidence>
<evidence type="ECO:0000256" key="5">
    <source>
        <dbReference type="ARBA" id="ARBA00023157"/>
    </source>
</evidence>
<evidence type="ECO:0000259" key="10">
    <source>
        <dbReference type="PROSITE" id="PS51352"/>
    </source>
</evidence>